<gene>
    <name evidence="3" type="ORF">BU23DRAFT_539098</name>
</gene>
<dbReference type="OrthoDB" id="541052at2759"/>
<feature type="transmembrane region" description="Helical" evidence="1">
    <location>
        <begin position="124"/>
        <end position="143"/>
    </location>
</feature>
<dbReference type="EMBL" id="ML976706">
    <property type="protein sequence ID" value="KAF1969746.1"/>
    <property type="molecule type" value="Genomic_DNA"/>
</dbReference>
<dbReference type="SMART" id="SM00672">
    <property type="entry name" value="CAP10"/>
    <property type="match status" value="1"/>
</dbReference>
<dbReference type="InterPro" id="IPR006598">
    <property type="entry name" value="CAP10"/>
</dbReference>
<keyword evidence="1" id="KW-0472">Membrane</keyword>
<proteinExistence type="predicted"/>
<dbReference type="AlphaFoldDB" id="A0A6A5V3Z0"/>
<reference evidence="3" key="1">
    <citation type="journal article" date="2020" name="Stud. Mycol.">
        <title>101 Dothideomycetes genomes: a test case for predicting lifestyles and emergence of pathogens.</title>
        <authorList>
            <person name="Haridas S."/>
            <person name="Albert R."/>
            <person name="Binder M."/>
            <person name="Bloem J."/>
            <person name="Labutti K."/>
            <person name="Salamov A."/>
            <person name="Andreopoulos B."/>
            <person name="Baker S."/>
            <person name="Barry K."/>
            <person name="Bills G."/>
            <person name="Bluhm B."/>
            <person name="Cannon C."/>
            <person name="Castanera R."/>
            <person name="Culley D."/>
            <person name="Daum C."/>
            <person name="Ezra D."/>
            <person name="Gonzalez J."/>
            <person name="Henrissat B."/>
            <person name="Kuo A."/>
            <person name="Liang C."/>
            <person name="Lipzen A."/>
            <person name="Lutzoni F."/>
            <person name="Magnuson J."/>
            <person name="Mondo S."/>
            <person name="Nolan M."/>
            <person name="Ohm R."/>
            <person name="Pangilinan J."/>
            <person name="Park H.-J."/>
            <person name="Ramirez L."/>
            <person name="Alfaro M."/>
            <person name="Sun H."/>
            <person name="Tritt A."/>
            <person name="Yoshinaga Y."/>
            <person name="Zwiers L.-H."/>
            <person name="Turgeon B."/>
            <person name="Goodwin S."/>
            <person name="Spatafora J."/>
            <person name="Crous P."/>
            <person name="Grigoriev I."/>
        </authorList>
    </citation>
    <scope>NUCLEOTIDE SEQUENCE</scope>
    <source>
        <strain evidence="3">CBS 107.79</strain>
    </source>
</reference>
<sequence length="828" mass="94247">MPPSNIIGPESVRTSITLALAFTFISDLLFTQPSELWSELGCWTLLPLIFKATNGQGSQYDSGVNRTQKRSLRALWAFAIGFGTFSAFKAEFGEIVLYPALVPLLLTAQLILGTDTFPSANCKWLSASFAWSSAALAVFMILVLPYEGIWRSALSTIPIAAQCLVLTLLLPNDHTKPRYLPHLQGFREVISVLALRVILVLVVLICLQTLVLGSTTDGLGRTSLLAVCKALSWYFTSESATHTTWIIAPMIHTAALLTSTNALHRFFQPHTVLHMFLPHFSVAEMILLLKKQSRQCQSLLFLLVLPLIPVIANSWAGQVATLDARSTYADLVDHPIERKFQIGRQQLQTLLQGQSSTYDAAVEEYRRRYNTDPVPGFEAWYNYSISHNSRIIDDFSVMYDSIAPLWQLSGQQIIHMTESAYAKPGSELWLCDFESENGRISCKHPWRSFDRNIELSFNQYLGGLKGAIPNVRFLVNHLDEPRVLRLVSWQKTIPAFVNLTVMSHLPTWNAITATCRLLPYPSNLSDDNDGNTSGLPFITSHAASLDLCKNPEYRSTHGLLQSPTSFRLLSGFIPILSTGAPSTMGDILFPSPAYIENEFQYKKEKDIPWDKKINEVYWRGSTTGGYANDGNWRNFHRQRFVTLAQDLQQRYHVYLRNREGFLRLVRSSFIDRQFFNVAFTRIFQCQMEYCRAQRMFFRTKPWADKNRALQSRLAFDMDGNGISGRFYQLLASQSVPLKQTLLREWHDDRLIPWVHYIPVSQSMEELPELVSYLILSGMGQSRAKEIADQGRKWFSEAFREVDMSIYLYRPLLELARLQDPPREASVKR</sequence>
<evidence type="ECO:0000259" key="2">
    <source>
        <dbReference type="SMART" id="SM00672"/>
    </source>
</evidence>
<feature type="transmembrane region" description="Helical" evidence="1">
    <location>
        <begin position="299"/>
        <end position="316"/>
    </location>
</feature>
<evidence type="ECO:0000313" key="3">
    <source>
        <dbReference type="EMBL" id="KAF1969746.1"/>
    </source>
</evidence>
<name>A0A6A5V3Z0_9PLEO</name>
<feature type="transmembrane region" description="Helical" evidence="1">
    <location>
        <begin position="190"/>
        <end position="211"/>
    </location>
</feature>
<dbReference type="PANTHER" id="PTHR12203:SF61">
    <property type="entry name" value="CAPSULE PROTEIN"/>
    <property type="match status" value="1"/>
</dbReference>
<keyword evidence="4" id="KW-1185">Reference proteome</keyword>
<feature type="transmembrane region" description="Helical" evidence="1">
    <location>
        <begin position="72"/>
        <end position="89"/>
    </location>
</feature>
<keyword evidence="1" id="KW-0812">Transmembrane</keyword>
<dbReference type="Pfam" id="PF05686">
    <property type="entry name" value="Glyco_transf_90"/>
    <property type="match status" value="1"/>
</dbReference>
<accession>A0A6A5V3Z0</accession>
<keyword evidence="1" id="KW-1133">Transmembrane helix</keyword>
<dbReference type="InterPro" id="IPR051091">
    <property type="entry name" value="O-Glucosyltr/Glycosyltrsf_90"/>
</dbReference>
<evidence type="ECO:0000256" key="1">
    <source>
        <dbReference type="SAM" id="Phobius"/>
    </source>
</evidence>
<organism evidence="3 4">
    <name type="scientific">Bimuria novae-zelandiae CBS 107.79</name>
    <dbReference type="NCBI Taxonomy" id="1447943"/>
    <lineage>
        <taxon>Eukaryota</taxon>
        <taxon>Fungi</taxon>
        <taxon>Dikarya</taxon>
        <taxon>Ascomycota</taxon>
        <taxon>Pezizomycotina</taxon>
        <taxon>Dothideomycetes</taxon>
        <taxon>Pleosporomycetidae</taxon>
        <taxon>Pleosporales</taxon>
        <taxon>Massarineae</taxon>
        <taxon>Didymosphaeriaceae</taxon>
        <taxon>Bimuria</taxon>
    </lineage>
</organism>
<dbReference type="Proteomes" id="UP000800036">
    <property type="component" value="Unassembled WGS sequence"/>
</dbReference>
<feature type="domain" description="Glycosyl transferase CAP10" evidence="2">
    <location>
        <begin position="541"/>
        <end position="818"/>
    </location>
</feature>
<dbReference type="PANTHER" id="PTHR12203">
    <property type="entry name" value="KDEL LYS-ASP-GLU-LEU CONTAINING - RELATED"/>
    <property type="match status" value="1"/>
</dbReference>
<protein>
    <recommendedName>
        <fullName evidence="2">Glycosyl transferase CAP10 domain-containing protein</fullName>
    </recommendedName>
</protein>
<feature type="transmembrane region" description="Helical" evidence="1">
    <location>
        <begin position="149"/>
        <end position="170"/>
    </location>
</feature>
<evidence type="ECO:0000313" key="4">
    <source>
        <dbReference type="Proteomes" id="UP000800036"/>
    </source>
</evidence>